<organism evidence="1 2">
    <name type="scientific">Hanseniaspora osmophila</name>
    <dbReference type="NCBI Taxonomy" id="56408"/>
    <lineage>
        <taxon>Eukaryota</taxon>
        <taxon>Fungi</taxon>
        <taxon>Dikarya</taxon>
        <taxon>Ascomycota</taxon>
        <taxon>Saccharomycotina</taxon>
        <taxon>Saccharomycetes</taxon>
        <taxon>Saccharomycodales</taxon>
        <taxon>Saccharomycodaceae</taxon>
        <taxon>Hanseniaspora</taxon>
    </lineage>
</organism>
<dbReference type="EMBL" id="LPNM01000006">
    <property type="protein sequence ID" value="OEJ86485.1"/>
    <property type="molecule type" value="Genomic_DNA"/>
</dbReference>
<dbReference type="InParanoid" id="A0A1E5RHY1"/>
<keyword evidence="2" id="KW-1185">Reference proteome</keyword>
<comment type="caution">
    <text evidence="1">The sequence shown here is derived from an EMBL/GenBank/DDBJ whole genome shotgun (WGS) entry which is preliminary data.</text>
</comment>
<accession>A0A1E5RHY1</accession>
<dbReference type="AlphaFoldDB" id="A0A1E5RHY1"/>
<name>A0A1E5RHY1_9ASCO</name>
<evidence type="ECO:0000313" key="1">
    <source>
        <dbReference type="EMBL" id="OEJ86485.1"/>
    </source>
</evidence>
<gene>
    <name evidence="1" type="ORF">AWRI3579_g1646</name>
</gene>
<evidence type="ECO:0000313" key="2">
    <source>
        <dbReference type="Proteomes" id="UP000095728"/>
    </source>
</evidence>
<reference evidence="2" key="1">
    <citation type="journal article" date="2016" name="Genome Announc.">
        <title>Genome sequences of three species of Hanseniaspora isolated from spontaneous wine fermentations.</title>
        <authorList>
            <person name="Sternes P.R."/>
            <person name="Lee D."/>
            <person name="Kutyna D.R."/>
            <person name="Borneman A.R."/>
        </authorList>
    </citation>
    <scope>NUCLEOTIDE SEQUENCE [LARGE SCALE GENOMIC DNA]</scope>
    <source>
        <strain evidence="2">AWRI3579</strain>
    </source>
</reference>
<proteinExistence type="predicted"/>
<sequence length="226" mass="25866">MERFNEFENKFARQVHDIFETHEAYRETAIAELKQDIVSDPLDLDTENSTNSIRKDESDSSKILDPALTSQAIDYYTKHINDLQPTFLVHQSLEHFLEQVFELTEEDIKTKNPPHEVTMGLMQQVAELKNKDLPSQMSKSNELKLQILEKISRLEELKNKTLAECSEVATVLENTQNYLNSIKNEHPELLISQENEITGASPGEPSLAQPSGPLDIVQELEELDKF</sequence>
<protein>
    <submittedName>
        <fullName evidence="1">Uncharacterized protein</fullName>
    </submittedName>
</protein>
<dbReference type="Proteomes" id="UP000095728">
    <property type="component" value="Unassembled WGS sequence"/>
</dbReference>